<evidence type="ECO:0000313" key="11">
    <source>
        <dbReference type="EMBL" id="QFQ31927.1"/>
    </source>
</evidence>
<dbReference type="InterPro" id="IPR012823">
    <property type="entry name" value="Flagell_FliJ"/>
</dbReference>
<accession>A0A5J6ZBD0</accession>
<keyword evidence="5" id="KW-1003">Cell membrane</keyword>
<keyword evidence="10" id="KW-1006">Bacterial flagellum protein export</keyword>
<dbReference type="InterPro" id="IPR053716">
    <property type="entry name" value="Flag_assembly_chemotaxis_eff"/>
</dbReference>
<dbReference type="Proteomes" id="UP000326914">
    <property type="component" value="Chromosome"/>
</dbReference>
<protein>
    <recommendedName>
        <fullName evidence="3">Flagellar FliJ protein</fullName>
    </recommendedName>
</protein>
<keyword evidence="9" id="KW-0472">Membrane</keyword>
<dbReference type="GO" id="GO:0015031">
    <property type="term" value="P:protein transport"/>
    <property type="evidence" value="ECO:0007669"/>
    <property type="project" value="UniProtKB-KW"/>
</dbReference>
<comment type="similarity">
    <text evidence="2">Belongs to the FliJ family.</text>
</comment>
<proteinExistence type="inferred from homology"/>
<dbReference type="GO" id="GO:0044781">
    <property type="term" value="P:bacterial-type flagellum organization"/>
    <property type="evidence" value="ECO:0007669"/>
    <property type="project" value="UniProtKB-KW"/>
</dbReference>
<keyword evidence="11" id="KW-0282">Flagellum</keyword>
<organism evidence="11 12">
    <name type="scientific">Buchnera aphidicola</name>
    <name type="common">Aphis gossypii</name>
    <dbReference type="NCBI Taxonomy" id="98785"/>
    <lineage>
        <taxon>Bacteria</taxon>
        <taxon>Pseudomonadati</taxon>
        <taxon>Pseudomonadota</taxon>
        <taxon>Gammaproteobacteria</taxon>
        <taxon>Enterobacterales</taxon>
        <taxon>Erwiniaceae</taxon>
        <taxon>Buchnera</taxon>
    </lineage>
</organism>
<dbReference type="GO" id="GO:0006935">
    <property type="term" value="P:chemotaxis"/>
    <property type="evidence" value="ECO:0007669"/>
    <property type="project" value="UniProtKB-KW"/>
</dbReference>
<evidence type="ECO:0000256" key="5">
    <source>
        <dbReference type="ARBA" id="ARBA00022475"/>
    </source>
</evidence>
<gene>
    <name evidence="11" type="ORF">FQV32_00605</name>
</gene>
<dbReference type="OrthoDB" id="6554218at2"/>
<dbReference type="GO" id="GO:0009288">
    <property type="term" value="C:bacterial-type flagellum"/>
    <property type="evidence" value="ECO:0007669"/>
    <property type="project" value="InterPro"/>
</dbReference>
<evidence type="ECO:0000256" key="4">
    <source>
        <dbReference type="ARBA" id="ARBA00022448"/>
    </source>
</evidence>
<keyword evidence="4" id="KW-0813">Transport</keyword>
<keyword evidence="6" id="KW-0145">Chemotaxis</keyword>
<evidence type="ECO:0000256" key="3">
    <source>
        <dbReference type="ARBA" id="ARBA00020392"/>
    </source>
</evidence>
<dbReference type="GO" id="GO:0005886">
    <property type="term" value="C:plasma membrane"/>
    <property type="evidence" value="ECO:0007669"/>
    <property type="project" value="UniProtKB-SubCell"/>
</dbReference>
<evidence type="ECO:0000256" key="2">
    <source>
        <dbReference type="ARBA" id="ARBA00010004"/>
    </source>
</evidence>
<dbReference type="Gene3D" id="1.10.287.1700">
    <property type="match status" value="1"/>
</dbReference>
<dbReference type="EMBL" id="CP042426">
    <property type="protein sequence ID" value="QFQ31927.1"/>
    <property type="molecule type" value="Genomic_DNA"/>
</dbReference>
<keyword evidence="8" id="KW-0653">Protein transport</keyword>
<dbReference type="AlphaFoldDB" id="A0A5J6ZBD0"/>
<comment type="subcellular location">
    <subcellularLocation>
        <location evidence="1">Cell membrane</location>
        <topology evidence="1">Peripheral membrane protein</topology>
        <orientation evidence="1">Cytoplasmic side</orientation>
    </subcellularLocation>
</comment>
<evidence type="ECO:0000256" key="8">
    <source>
        <dbReference type="ARBA" id="ARBA00022927"/>
    </source>
</evidence>
<keyword evidence="7" id="KW-1005">Bacterial flagellum biogenesis</keyword>
<evidence type="ECO:0000256" key="7">
    <source>
        <dbReference type="ARBA" id="ARBA00022795"/>
    </source>
</evidence>
<reference evidence="11 12" key="1">
    <citation type="submission" date="2019-07" db="EMBL/GenBank/DDBJ databases">
        <title>Buchnera limit thermal tolerance of host aphids.</title>
        <authorList>
            <person name="Zhang B."/>
            <person name="Moran N."/>
        </authorList>
    </citation>
    <scope>NUCLEOTIDE SEQUENCE [LARGE SCALE GENOMIC DNA]</scope>
    <source>
        <strain evidence="11 12">Ago-UT1</strain>
    </source>
</reference>
<evidence type="ECO:0000256" key="6">
    <source>
        <dbReference type="ARBA" id="ARBA00022500"/>
    </source>
</evidence>
<keyword evidence="11" id="KW-0969">Cilium</keyword>
<dbReference type="GO" id="GO:0071973">
    <property type="term" value="P:bacterial-type flagellum-dependent cell motility"/>
    <property type="evidence" value="ECO:0007669"/>
    <property type="project" value="InterPro"/>
</dbReference>
<keyword evidence="11" id="KW-0966">Cell projection</keyword>
<dbReference type="Pfam" id="PF02050">
    <property type="entry name" value="FliJ"/>
    <property type="match status" value="1"/>
</dbReference>
<evidence type="ECO:0000313" key="12">
    <source>
        <dbReference type="Proteomes" id="UP000326914"/>
    </source>
</evidence>
<sequence length="117" mass="14528">MQQLKLLINFRNEYVTKLNINVKLGMPIYHWKIYKNFIFMLYVAIEENNNIVKKYKTKIKKSINQWFQHHIKLKTWSYLNQKNLISFKKHRILEENIINDEFSQFKFFKKGSYYDLK</sequence>
<evidence type="ECO:0000256" key="10">
    <source>
        <dbReference type="ARBA" id="ARBA00023225"/>
    </source>
</evidence>
<name>A0A5J6ZBD0_9GAMM</name>
<evidence type="ECO:0000256" key="9">
    <source>
        <dbReference type="ARBA" id="ARBA00023136"/>
    </source>
</evidence>
<evidence type="ECO:0000256" key="1">
    <source>
        <dbReference type="ARBA" id="ARBA00004413"/>
    </source>
</evidence>